<comment type="subcellular location">
    <subcellularLocation>
        <location evidence="1">Membrane</location>
        <topology evidence="1">Single-pass membrane protein</topology>
    </subcellularLocation>
</comment>
<evidence type="ECO:0000313" key="8">
    <source>
        <dbReference type="Proteomes" id="UP000811481"/>
    </source>
</evidence>
<gene>
    <name evidence="7" type="ORF">J8J04_01075</name>
</gene>
<keyword evidence="5 6" id="KW-0472">Membrane</keyword>
<evidence type="ECO:0000256" key="2">
    <source>
        <dbReference type="ARBA" id="ARBA00006694"/>
    </source>
</evidence>
<accession>A0ABS5K316</accession>
<comment type="caution">
    <text evidence="7">The sequence shown here is derived from an EMBL/GenBank/DDBJ whole genome shotgun (WGS) entry which is preliminary data.</text>
</comment>
<keyword evidence="3 6" id="KW-0812">Transmembrane</keyword>
<proteinExistence type="inferred from homology"/>
<reference evidence="7" key="1">
    <citation type="submission" date="2021-04" db="EMBL/GenBank/DDBJ databases">
        <title>Draft genome sequence of StrPh-CL8, a phytoplasma strain causing strawberry phyllody in Chile.</title>
        <authorList>
            <person name="Cui W."/>
            <person name="Zamorano A."/>
            <person name="Fiore N."/>
        </authorList>
    </citation>
    <scope>NUCLEOTIDE SEQUENCE [LARGE SCALE GENOMIC DNA]</scope>
    <source>
        <strain evidence="7">StrPh-Cl</strain>
    </source>
</reference>
<protein>
    <submittedName>
        <fullName evidence="7">YneF family protein</fullName>
    </submittedName>
</protein>
<keyword evidence="4 6" id="KW-1133">Transmembrane helix</keyword>
<dbReference type="EMBL" id="JAGVRH010000002">
    <property type="protein sequence ID" value="MBS2126293.1"/>
    <property type="molecule type" value="Genomic_DNA"/>
</dbReference>
<evidence type="ECO:0000256" key="3">
    <source>
        <dbReference type="ARBA" id="ARBA00022692"/>
    </source>
</evidence>
<keyword evidence="8" id="KW-1185">Reference proteome</keyword>
<evidence type="ECO:0000256" key="1">
    <source>
        <dbReference type="ARBA" id="ARBA00004167"/>
    </source>
</evidence>
<evidence type="ECO:0000313" key="7">
    <source>
        <dbReference type="EMBL" id="MBS2126293.1"/>
    </source>
</evidence>
<evidence type="ECO:0000256" key="6">
    <source>
        <dbReference type="SAM" id="Phobius"/>
    </source>
</evidence>
<evidence type="ECO:0000256" key="4">
    <source>
        <dbReference type="ARBA" id="ARBA00022989"/>
    </source>
</evidence>
<organism evidence="7 8">
    <name type="scientific">'Fragaria x ananassa' phyllody phytoplasma</name>
    <dbReference type="NCBI Taxonomy" id="2358428"/>
    <lineage>
        <taxon>Bacteria</taxon>
        <taxon>Bacillati</taxon>
        <taxon>Mycoplasmatota</taxon>
        <taxon>Mollicutes</taxon>
        <taxon>Acholeplasmatales</taxon>
        <taxon>Acholeplasmataceae</taxon>
        <taxon>Candidatus Phytoplasma</taxon>
        <taxon>16SrXIII (Mexican periwinkle virescence group)</taxon>
    </lineage>
</organism>
<evidence type="ECO:0000256" key="5">
    <source>
        <dbReference type="ARBA" id="ARBA00023136"/>
    </source>
</evidence>
<dbReference type="Proteomes" id="UP000811481">
    <property type="component" value="Unassembled WGS sequence"/>
</dbReference>
<sequence length="70" mass="8233">MGLSNVLYLFLGIVLGGIIGAFLMFRWFKKYLQKNPPINERQIKEMFRQMGRTPSEKQIRQIVNSMKQAK</sequence>
<dbReference type="Pfam" id="PF03672">
    <property type="entry name" value="UPF0154"/>
    <property type="match status" value="1"/>
</dbReference>
<feature type="transmembrane region" description="Helical" evidence="6">
    <location>
        <begin position="6"/>
        <end position="25"/>
    </location>
</feature>
<dbReference type="InterPro" id="IPR005359">
    <property type="entry name" value="UPF0154"/>
</dbReference>
<comment type="similarity">
    <text evidence="2">Belongs to the UPF0154 family.</text>
</comment>
<dbReference type="RefSeq" id="WP_212331074.1">
    <property type="nucleotide sequence ID" value="NZ_JAGVRH010000002.1"/>
</dbReference>
<name>A0ABS5K316_9MOLU</name>